<dbReference type="SUPFAM" id="SSF141457">
    <property type="entry name" value="BH3618-like"/>
    <property type="match status" value="1"/>
</dbReference>
<dbReference type="Gene3D" id="2.30.290.10">
    <property type="entry name" value="BH3618-like"/>
    <property type="match status" value="1"/>
</dbReference>
<evidence type="ECO:0000256" key="3">
    <source>
        <dbReference type="ARBA" id="ARBA00022845"/>
    </source>
</evidence>
<protein>
    <recommendedName>
        <fullName evidence="4">Flagellar assembly factor FliW</fullName>
    </recommendedName>
</protein>
<evidence type="ECO:0000256" key="4">
    <source>
        <dbReference type="HAMAP-Rule" id="MF_01185"/>
    </source>
</evidence>
<name>A0ABN0VW29_9BACI</name>
<keyword evidence="6" id="KW-1185">Reference proteome</keyword>
<sequence>MKLVTKYHGKIEIEQSEVIHFPKGIPAFEEEQEFILLQLTDEKIYYILQSVKTPDLGFVVTDPFLFFKDYDFQLDESTVKALDLKSPTDVKILTIVSVRDPFSNSTANLQAPIVINANKNRAKQVVLNVENYHTKHRLFNEIPVGSEG</sequence>
<keyword evidence="5" id="KW-0969">Cilium</keyword>
<dbReference type="PANTHER" id="PTHR39190:SF1">
    <property type="entry name" value="FLAGELLAR ASSEMBLY FACTOR FLIW"/>
    <property type="match status" value="1"/>
</dbReference>
<dbReference type="NCBIfam" id="NF009793">
    <property type="entry name" value="PRK13285.1-1"/>
    <property type="match status" value="1"/>
</dbReference>
<dbReference type="HAMAP" id="MF_01185">
    <property type="entry name" value="FliW"/>
    <property type="match status" value="1"/>
</dbReference>
<evidence type="ECO:0000256" key="2">
    <source>
        <dbReference type="ARBA" id="ARBA00022795"/>
    </source>
</evidence>
<keyword evidence="2 4" id="KW-1005">Bacterial flagellum biogenesis</keyword>
<comment type="function">
    <text evidence="4">Acts as an anti-CsrA protein, binds CsrA and prevents it from repressing translation of its target genes, one of which is flagellin. Binds to flagellin and participates in the assembly of the flagellum.</text>
</comment>
<comment type="caution">
    <text evidence="5">The sequence shown here is derived from an EMBL/GenBank/DDBJ whole genome shotgun (WGS) entry which is preliminary data.</text>
</comment>
<proteinExistence type="inferred from homology"/>
<keyword evidence="1 4" id="KW-0963">Cytoplasm</keyword>
<keyword evidence="3 4" id="KW-0810">Translation regulation</keyword>
<keyword evidence="5" id="KW-0966">Cell projection</keyword>
<organism evidence="5 6">
    <name type="scientific">Bacillus carboniphilus</name>
    <dbReference type="NCBI Taxonomy" id="86663"/>
    <lineage>
        <taxon>Bacteria</taxon>
        <taxon>Bacillati</taxon>
        <taxon>Bacillota</taxon>
        <taxon>Bacilli</taxon>
        <taxon>Bacillales</taxon>
        <taxon>Bacillaceae</taxon>
        <taxon>Bacillus</taxon>
    </lineage>
</organism>
<dbReference type="Proteomes" id="UP001500782">
    <property type="component" value="Unassembled WGS sequence"/>
</dbReference>
<dbReference type="InterPro" id="IPR024046">
    <property type="entry name" value="Flagellar_assmbl_FliW_dom_sf"/>
</dbReference>
<dbReference type="InterPro" id="IPR003775">
    <property type="entry name" value="Flagellar_assembly_factor_FliW"/>
</dbReference>
<comment type="similarity">
    <text evidence="4">Belongs to the FliW family.</text>
</comment>
<gene>
    <name evidence="4 5" type="primary">fliW</name>
    <name evidence="5" type="ORF">GCM10008967_06710</name>
</gene>
<dbReference type="EMBL" id="BAAADJ010000005">
    <property type="protein sequence ID" value="GAA0318800.1"/>
    <property type="molecule type" value="Genomic_DNA"/>
</dbReference>
<evidence type="ECO:0000313" key="6">
    <source>
        <dbReference type="Proteomes" id="UP001500782"/>
    </source>
</evidence>
<comment type="subunit">
    <text evidence="4">Interacts with translational regulator CsrA and flagellin(s).</text>
</comment>
<accession>A0ABN0VW29</accession>
<dbReference type="Pfam" id="PF02623">
    <property type="entry name" value="FliW"/>
    <property type="match status" value="1"/>
</dbReference>
<keyword evidence="5" id="KW-0282">Flagellum</keyword>
<reference evidence="5 6" key="1">
    <citation type="journal article" date="2019" name="Int. J. Syst. Evol. Microbiol.">
        <title>The Global Catalogue of Microorganisms (GCM) 10K type strain sequencing project: providing services to taxonomists for standard genome sequencing and annotation.</title>
        <authorList>
            <consortium name="The Broad Institute Genomics Platform"/>
            <consortium name="The Broad Institute Genome Sequencing Center for Infectious Disease"/>
            <person name="Wu L."/>
            <person name="Ma J."/>
        </authorList>
    </citation>
    <scope>NUCLEOTIDE SEQUENCE [LARGE SCALE GENOMIC DNA]</scope>
    <source>
        <strain evidence="5 6">JCM 9731</strain>
    </source>
</reference>
<evidence type="ECO:0000256" key="1">
    <source>
        <dbReference type="ARBA" id="ARBA00022490"/>
    </source>
</evidence>
<comment type="subcellular location">
    <subcellularLocation>
        <location evidence="4">Cytoplasm</location>
    </subcellularLocation>
</comment>
<keyword evidence="4" id="KW-0143">Chaperone</keyword>
<evidence type="ECO:0000313" key="5">
    <source>
        <dbReference type="EMBL" id="GAA0318800.1"/>
    </source>
</evidence>
<dbReference type="PANTHER" id="PTHR39190">
    <property type="entry name" value="FLAGELLAR ASSEMBLY FACTOR FLIW"/>
    <property type="match status" value="1"/>
</dbReference>